<sequence length="627" mass="67960">MAPLVKAAVAATLLSIASAATVTHDFNITWVTANPDGMQPRPVIGVNGQWPIPRLEVDIGDRLVINVNNQLGNQSTSLHFHGLFLNGSSLMDGPTGVTQCGIPPGSSFTYNFTVDQPGTYWYHSHNNAQYPDGLRGPLIVNDKDFPYKSQVDEERILTLSDWYHDQMADLLPAFINKGNPTGAEPVPNAALMNETQDLVLPVQPGKTYLFRVINIGAFAGQYLWIEGHTMQIVEVDGAYTKTAPAEMIYISAAQRVSFLLTTKNDTSANFPIVASMDTTLFDQLPEDLNYNSTGWLSYDSSKPNPKPALVDSLDPFDDMTLVPYDEQPLLPAPHRTVELDVIMDNLGDGANYAFFNNITYKMPKVPTLYTVLSSGDQATNPTIYGEYTHPFVLEKDEIVQIVVNNLDTGRHPFHLHGHQFQAIHRSAEDGGTFESENITESDFVQVPMRRDTLVLYPTGNIVLRFKANNPGVWLFHCHIEWHVASGLIATFVEAPLDIQKQFSVPQGHLDVCAASGMATTGNAAGNTKDLLDLTGQNTPPKPLPAGFTTRGIIALVFSCITGALGVCVVAWYGMSAPSKISHQEPLVGDASNAHGSDVPPSSGAGAANATQNTAPVAETTGAEVRSS</sequence>
<dbReference type="EMBL" id="JANJQO010001151">
    <property type="protein sequence ID" value="KAJ2972423.1"/>
    <property type="molecule type" value="Genomic_DNA"/>
</dbReference>
<comment type="caution">
    <text evidence="1">The sequence shown here is derived from an EMBL/GenBank/DDBJ whole genome shotgun (WGS) entry which is preliminary data.</text>
</comment>
<keyword evidence="2" id="KW-1185">Reference proteome</keyword>
<accession>A0ACC1N1U7</accession>
<name>A0ACC1N1U7_9HYPO</name>
<evidence type="ECO:0000313" key="2">
    <source>
        <dbReference type="Proteomes" id="UP001143910"/>
    </source>
</evidence>
<gene>
    <name evidence="1" type="ORF">NQ176_g7168</name>
</gene>
<dbReference type="Proteomes" id="UP001143910">
    <property type="component" value="Unassembled WGS sequence"/>
</dbReference>
<evidence type="ECO:0000313" key="1">
    <source>
        <dbReference type="EMBL" id="KAJ2972423.1"/>
    </source>
</evidence>
<proteinExistence type="predicted"/>
<reference evidence="1" key="1">
    <citation type="submission" date="2022-08" db="EMBL/GenBank/DDBJ databases">
        <title>Genome Sequence of Lecanicillium fungicola.</title>
        <authorList>
            <person name="Buettner E."/>
        </authorList>
    </citation>
    <scope>NUCLEOTIDE SEQUENCE</scope>
    <source>
        <strain evidence="1">Babe33</strain>
    </source>
</reference>
<organism evidence="1 2">
    <name type="scientific">Zarea fungicola</name>
    <dbReference type="NCBI Taxonomy" id="93591"/>
    <lineage>
        <taxon>Eukaryota</taxon>
        <taxon>Fungi</taxon>
        <taxon>Dikarya</taxon>
        <taxon>Ascomycota</taxon>
        <taxon>Pezizomycotina</taxon>
        <taxon>Sordariomycetes</taxon>
        <taxon>Hypocreomycetidae</taxon>
        <taxon>Hypocreales</taxon>
        <taxon>Cordycipitaceae</taxon>
        <taxon>Zarea</taxon>
    </lineage>
</organism>
<protein>
    <submittedName>
        <fullName evidence="1">Uncharacterized protein</fullName>
    </submittedName>
</protein>